<accession>A0A1G4KQY5</accession>
<evidence type="ECO:0000313" key="4">
    <source>
        <dbReference type="Proteomes" id="UP000006853"/>
    </source>
</evidence>
<comment type="similarity">
    <text evidence="1">Belongs to the complex I LYR family.</text>
</comment>
<dbReference type="Pfam" id="PF05347">
    <property type="entry name" value="Complex1_LYR"/>
    <property type="match status" value="1"/>
</dbReference>
<feature type="domain" description="Complex 1 LYR protein" evidence="2">
    <location>
        <begin position="7"/>
        <end position="63"/>
    </location>
</feature>
<dbReference type="PANTHER" id="PTHR13166">
    <property type="entry name" value="PROTEIN C6ORF149"/>
    <property type="match status" value="1"/>
</dbReference>
<evidence type="ECO:0000256" key="1">
    <source>
        <dbReference type="ARBA" id="ARBA00009508"/>
    </source>
</evidence>
<dbReference type="Proteomes" id="UP000006853">
    <property type="component" value="Chromosome 4"/>
</dbReference>
<dbReference type="InterPro" id="IPR008011">
    <property type="entry name" value="Complex1_LYR_dom"/>
</dbReference>
<evidence type="ECO:0000313" key="3">
    <source>
        <dbReference type="EMBL" id="SCV12427.1"/>
    </source>
</evidence>
<reference evidence="3 4" key="2">
    <citation type="journal article" date="2016" name="FEMS Yeast Res.">
        <title>Curation of the genome annotation of Pichia pastoris (Komagataella phaffii) CBS7435 from gene level to protein function.</title>
        <authorList>
            <person name="Valli M."/>
            <person name="Tatto N.E."/>
            <person name="Peymann A."/>
            <person name="Gruber C."/>
            <person name="Landes N."/>
            <person name="Ekker H."/>
            <person name="Thallinger G.G."/>
            <person name="Mattanovich D."/>
            <person name="Gasser B."/>
            <person name="Graf A.B."/>
        </authorList>
    </citation>
    <scope>GENOME REANNOTATION</scope>
    <source>
        <strain evidence="3 4">ATCC 76273 / CBS 7435 / CECT 11047 / NRRL Y-11430 / Wegner 21-1</strain>
    </source>
</reference>
<dbReference type="EMBL" id="FR839631">
    <property type="protein sequence ID" value="SCV12427.1"/>
    <property type="molecule type" value="Genomic_DNA"/>
</dbReference>
<dbReference type="GO" id="GO:0016226">
    <property type="term" value="P:iron-sulfur cluster assembly"/>
    <property type="evidence" value="ECO:0007669"/>
    <property type="project" value="InterPro"/>
</dbReference>
<sequence>MVKESQAQVLNLYRTFLRYSNNFENYNFRNYFIRKTKDSFRANRSIEEKDIPEFLLKAQKDLQVLKRQSTISQMYHFDKSVVEKLDHDIYELARRSNS</sequence>
<organism evidence="3 4">
    <name type="scientific">Komagataella phaffii (strain ATCC 76273 / CBS 7435 / CECT 11047 / NRRL Y-11430 / Wegner 21-1)</name>
    <name type="common">Yeast</name>
    <name type="synonym">Pichia pastoris</name>
    <dbReference type="NCBI Taxonomy" id="981350"/>
    <lineage>
        <taxon>Eukaryota</taxon>
        <taxon>Fungi</taxon>
        <taxon>Dikarya</taxon>
        <taxon>Ascomycota</taxon>
        <taxon>Saccharomycotina</taxon>
        <taxon>Pichiomycetes</taxon>
        <taxon>Pichiales</taxon>
        <taxon>Pichiaceae</taxon>
        <taxon>Komagataella</taxon>
    </lineage>
</organism>
<dbReference type="PANTHER" id="PTHR13166:SF7">
    <property type="entry name" value="LYR MOTIF-CONTAINING PROTEIN 4"/>
    <property type="match status" value="1"/>
</dbReference>
<evidence type="ECO:0000259" key="2">
    <source>
        <dbReference type="Pfam" id="PF05347"/>
    </source>
</evidence>
<dbReference type="GO" id="GO:0005739">
    <property type="term" value="C:mitochondrion"/>
    <property type="evidence" value="ECO:0007669"/>
    <property type="project" value="TreeGrafter"/>
</dbReference>
<gene>
    <name evidence="3" type="primary">ISD11</name>
    <name evidence="3" type="ordered locus">PP7435_Chr4-1895</name>
</gene>
<dbReference type="InterPro" id="IPR051522">
    <property type="entry name" value="ISC_assembly_LYR"/>
</dbReference>
<dbReference type="GO" id="GO:1990221">
    <property type="term" value="C:L-cysteine desulfurase complex"/>
    <property type="evidence" value="ECO:0007669"/>
    <property type="project" value="TreeGrafter"/>
</dbReference>
<dbReference type="AlphaFoldDB" id="A0A1G4KQY5"/>
<keyword evidence="4" id="KW-1185">Reference proteome</keyword>
<proteinExistence type="inferred from homology"/>
<name>A0A1G4KQY5_KOMPC</name>
<dbReference type="CDD" id="cd20264">
    <property type="entry name" value="Complex1_LYR_LYRM4"/>
    <property type="match status" value="1"/>
</dbReference>
<reference evidence="3 4" key="1">
    <citation type="journal article" date="2011" name="J. Biotechnol.">
        <title>High-quality genome sequence of Pichia pastoris CBS7435.</title>
        <authorList>
            <person name="Kuberl A."/>
            <person name="Schneider J."/>
            <person name="Thallinger G.G."/>
            <person name="Anderl I."/>
            <person name="Wibberg D."/>
            <person name="Hajek T."/>
            <person name="Jaenicke S."/>
            <person name="Brinkrolf K."/>
            <person name="Goesmann A."/>
            <person name="Szczepanowski R."/>
            <person name="Puhler A."/>
            <person name="Schwab H."/>
            <person name="Glieder A."/>
            <person name="Pichler H."/>
        </authorList>
    </citation>
    <scope>NUCLEOTIDE SEQUENCE [LARGE SCALE GENOMIC DNA]</scope>
    <source>
        <strain evidence="4">ATCC 76273 / CBS 7435 / CECT 11047 / NRRL Y-11430 / Wegner 21-1</strain>
    </source>
</reference>
<dbReference type="InterPro" id="IPR045297">
    <property type="entry name" value="Complex1_LYR_LYRM4"/>
</dbReference>
<protein>
    <submittedName>
        <fullName evidence="3">Cysteine desulfurase</fullName>
    </submittedName>
</protein>